<comment type="caution">
    <text evidence="1">The sequence shown here is derived from an EMBL/GenBank/DDBJ whole genome shotgun (WGS) entry which is preliminary data.</text>
</comment>
<gene>
    <name evidence="1" type="ORF">AA15669_1886</name>
</gene>
<sequence>MPSPSYSNTPDNVLKAYPQRFYASYDTEAPQPTIVRGWYDTWSLASLSHVPPASDMIAITANDWEDETHFRLPTGRGIQDGKIVDYTPPSPAISLTTQAKNVMQAVQQQASMVSAMGETFGPKMRDYVQALRAIISGSDTTSTALPTAPSDPTQ</sequence>
<organism evidence="1 2">
    <name type="scientific">Saccharibacter floricola DSM 15669</name>
    <dbReference type="NCBI Taxonomy" id="1123227"/>
    <lineage>
        <taxon>Bacteria</taxon>
        <taxon>Pseudomonadati</taxon>
        <taxon>Pseudomonadota</taxon>
        <taxon>Alphaproteobacteria</taxon>
        <taxon>Acetobacterales</taxon>
        <taxon>Acetobacteraceae</taxon>
        <taxon>Saccharibacter</taxon>
    </lineage>
</organism>
<proteinExistence type="predicted"/>
<dbReference type="EMBL" id="BAQD01000139">
    <property type="protein sequence ID" value="GBQ08738.1"/>
    <property type="molecule type" value="Genomic_DNA"/>
</dbReference>
<reference evidence="1" key="1">
    <citation type="submission" date="2013-04" db="EMBL/GenBank/DDBJ databases">
        <title>The genome sequencing project of 58 acetic acid bacteria.</title>
        <authorList>
            <person name="Okamoto-Kainuma A."/>
            <person name="Ishikawa M."/>
            <person name="Umino S."/>
            <person name="Koizumi Y."/>
            <person name="Shiwa Y."/>
            <person name="Yoshikawa H."/>
            <person name="Matsutani M."/>
            <person name="Matsushita K."/>
        </authorList>
    </citation>
    <scope>NUCLEOTIDE SEQUENCE</scope>
    <source>
        <strain evidence="1">DSM 15669</strain>
    </source>
</reference>
<evidence type="ECO:0000313" key="2">
    <source>
        <dbReference type="Proteomes" id="UP001062901"/>
    </source>
</evidence>
<dbReference type="RefSeq" id="WP_018981262.1">
    <property type="nucleotide sequence ID" value="NZ_BAQD01000139.1"/>
</dbReference>
<accession>A0ABQ0P120</accession>
<evidence type="ECO:0000313" key="1">
    <source>
        <dbReference type="EMBL" id="GBQ08738.1"/>
    </source>
</evidence>
<protein>
    <submittedName>
        <fullName evidence="1">Uncharacterized protein</fullName>
    </submittedName>
</protein>
<dbReference type="Proteomes" id="UP001062901">
    <property type="component" value="Unassembled WGS sequence"/>
</dbReference>
<keyword evidence="2" id="KW-1185">Reference proteome</keyword>
<name>A0ABQ0P120_9PROT</name>